<feature type="region of interest" description="Disordered" evidence="1">
    <location>
        <begin position="276"/>
        <end position="310"/>
    </location>
</feature>
<evidence type="ECO:0000313" key="3">
    <source>
        <dbReference type="EMBL" id="ACN35983.1"/>
    </source>
</evidence>
<accession>C0PLB7</accession>
<dbReference type="AlphaFoldDB" id="C0PLB7"/>
<proteinExistence type="evidence at transcript level"/>
<reference evidence="3" key="1">
    <citation type="journal article" date="2009" name="PLoS Genet.">
        <title>Sequencing, mapping, and analysis of 27,455 maize full-length cDNAs.</title>
        <authorList>
            <person name="Soderlund C."/>
            <person name="Descour A."/>
            <person name="Kudrna D."/>
            <person name="Bomhoff M."/>
            <person name="Boyd L."/>
            <person name="Currie J."/>
            <person name="Angelova A."/>
            <person name="Collura K."/>
            <person name="Wissotski M."/>
            <person name="Ashley E."/>
            <person name="Morrow D."/>
            <person name="Fernandes J."/>
            <person name="Walbot V."/>
            <person name="Yu Y."/>
        </authorList>
    </citation>
    <scope>NUCLEOTIDE SEQUENCE</scope>
    <source>
        <strain evidence="3">B73</strain>
    </source>
</reference>
<keyword evidence="2" id="KW-0472">Membrane</keyword>
<sequence length="310" mass="33943">MALCSATISQQSRRAISLAITSCALSARRAKISLRRAALSASSASTLAYSPPRVAVPHVLCNHRRSWLRCTRAGNIHRILEFLLHGGRRLLRVVGVGVGILLVLPAVIANDHGFHLHATARVANVPLHLQRGHADLLHVFGAHLLVRVRLVIVVVGEGVRVDAVGLEAGVVGGGEVGERGELLLDLALPVLAALGVALELAGLHLRGGLLPLQALDHEHGLAGRRLRGGPLGVELLPQAPRRVLRRLLLPAQPRRRRLQLLYPPDQPLRRRLSCPRTRLGRQLRRPRRRPPLQGPPRRRRVRDRIHGGMK</sequence>
<protein>
    <submittedName>
        <fullName evidence="3">Uncharacterized protein</fullName>
    </submittedName>
</protein>
<name>C0PLB7_MAIZE</name>
<organism evidence="3">
    <name type="scientific">Zea mays</name>
    <name type="common">Maize</name>
    <dbReference type="NCBI Taxonomy" id="4577"/>
    <lineage>
        <taxon>Eukaryota</taxon>
        <taxon>Viridiplantae</taxon>
        <taxon>Streptophyta</taxon>
        <taxon>Embryophyta</taxon>
        <taxon>Tracheophyta</taxon>
        <taxon>Spermatophyta</taxon>
        <taxon>Magnoliopsida</taxon>
        <taxon>Liliopsida</taxon>
        <taxon>Poales</taxon>
        <taxon>Poaceae</taxon>
        <taxon>PACMAD clade</taxon>
        <taxon>Panicoideae</taxon>
        <taxon>Andropogonodae</taxon>
        <taxon>Andropogoneae</taxon>
        <taxon>Tripsacinae</taxon>
        <taxon>Zea</taxon>
    </lineage>
</organism>
<keyword evidence="2" id="KW-0812">Transmembrane</keyword>
<evidence type="ECO:0000256" key="1">
    <source>
        <dbReference type="SAM" id="MobiDB-lite"/>
    </source>
</evidence>
<feature type="transmembrane region" description="Helical" evidence="2">
    <location>
        <begin position="90"/>
        <end position="108"/>
    </location>
</feature>
<evidence type="ECO:0000256" key="2">
    <source>
        <dbReference type="SAM" id="Phobius"/>
    </source>
</evidence>
<keyword evidence="2" id="KW-1133">Transmembrane helix</keyword>
<reference evidence="3" key="2">
    <citation type="submission" date="2012-06" db="EMBL/GenBank/DDBJ databases">
        <authorList>
            <person name="Yu Y."/>
            <person name="Currie J."/>
            <person name="Lomeli R."/>
            <person name="Angelova A."/>
            <person name="Collura K."/>
            <person name="Wissotski M."/>
            <person name="Campos D."/>
            <person name="Kudrna D."/>
            <person name="Golser W."/>
            <person name="Ashely E."/>
            <person name="Descour A."/>
            <person name="Fernandes J."/>
            <person name="Soderlund C."/>
            <person name="Walbot V."/>
        </authorList>
    </citation>
    <scope>NUCLEOTIDE SEQUENCE</scope>
    <source>
        <strain evidence="3">B73</strain>
    </source>
</reference>
<dbReference type="EMBL" id="BT069086">
    <property type="protein sequence ID" value="ACN35983.1"/>
    <property type="molecule type" value="mRNA"/>
</dbReference>